<name>A0A2P2QKJ7_RHIMU</name>
<proteinExistence type="predicted"/>
<dbReference type="EMBL" id="GGEC01086933">
    <property type="protein sequence ID" value="MBX67417.1"/>
    <property type="molecule type" value="Transcribed_RNA"/>
</dbReference>
<reference evidence="1" key="1">
    <citation type="submission" date="2018-02" db="EMBL/GenBank/DDBJ databases">
        <title>Rhizophora mucronata_Transcriptome.</title>
        <authorList>
            <person name="Meera S.P."/>
            <person name="Sreeshan A."/>
            <person name="Augustine A."/>
        </authorList>
    </citation>
    <scope>NUCLEOTIDE SEQUENCE</scope>
    <source>
        <tissue evidence="1">Leaf</tissue>
    </source>
</reference>
<sequence>MTGKSNLFTLNTDRTTMFTIYKIPEKEIKIQVKD</sequence>
<protein>
    <submittedName>
        <fullName evidence="1">Uncharacterized protein</fullName>
    </submittedName>
</protein>
<evidence type="ECO:0000313" key="1">
    <source>
        <dbReference type="EMBL" id="MBX67417.1"/>
    </source>
</evidence>
<dbReference type="AlphaFoldDB" id="A0A2P2QKJ7"/>
<organism evidence="1">
    <name type="scientific">Rhizophora mucronata</name>
    <name type="common">Asiatic mangrove</name>
    <dbReference type="NCBI Taxonomy" id="61149"/>
    <lineage>
        <taxon>Eukaryota</taxon>
        <taxon>Viridiplantae</taxon>
        <taxon>Streptophyta</taxon>
        <taxon>Embryophyta</taxon>
        <taxon>Tracheophyta</taxon>
        <taxon>Spermatophyta</taxon>
        <taxon>Magnoliopsida</taxon>
        <taxon>eudicotyledons</taxon>
        <taxon>Gunneridae</taxon>
        <taxon>Pentapetalae</taxon>
        <taxon>rosids</taxon>
        <taxon>fabids</taxon>
        <taxon>Malpighiales</taxon>
        <taxon>Rhizophoraceae</taxon>
        <taxon>Rhizophora</taxon>
    </lineage>
</organism>
<accession>A0A2P2QKJ7</accession>